<evidence type="ECO:0000313" key="2">
    <source>
        <dbReference type="EMBL" id="UPV73604.1"/>
    </source>
</evidence>
<name>A0A8U0HSF9_9EURY</name>
<organism evidence="2 3">
    <name type="scientific">Halorussus limi</name>
    <dbReference type="NCBI Taxonomy" id="2938695"/>
    <lineage>
        <taxon>Archaea</taxon>
        <taxon>Methanobacteriati</taxon>
        <taxon>Methanobacteriota</taxon>
        <taxon>Stenosarchaea group</taxon>
        <taxon>Halobacteria</taxon>
        <taxon>Halobacteriales</taxon>
        <taxon>Haladaptataceae</taxon>
        <taxon>Halorussus</taxon>
    </lineage>
</organism>
<keyword evidence="3" id="KW-1185">Reference proteome</keyword>
<protein>
    <submittedName>
        <fullName evidence="2">KEOPS complex Pcc1-like subunit</fullName>
    </submittedName>
</protein>
<dbReference type="GeneID" id="72186290"/>
<reference evidence="2 3" key="1">
    <citation type="submission" date="2022-04" db="EMBL/GenBank/DDBJ databases">
        <title>Diverse halophilic archaea isolated from saline environments.</title>
        <authorList>
            <person name="Cui H.-L."/>
        </authorList>
    </citation>
    <scope>NUCLEOTIDE SEQUENCE [LARGE SCALE GENOMIC DNA]</scope>
    <source>
        <strain evidence="2 3">XZYJT49</strain>
    </source>
</reference>
<dbReference type="EMBL" id="CP096659">
    <property type="protein sequence ID" value="UPV73604.1"/>
    <property type="molecule type" value="Genomic_DNA"/>
</dbReference>
<accession>A0A8U0HSF9</accession>
<feature type="compositionally biased region" description="Basic and acidic residues" evidence="1">
    <location>
        <begin position="1"/>
        <end position="12"/>
    </location>
</feature>
<evidence type="ECO:0000256" key="1">
    <source>
        <dbReference type="SAM" id="MobiDB-lite"/>
    </source>
</evidence>
<dbReference type="KEGG" id="halx:M0R89_13785"/>
<gene>
    <name evidence="2" type="ORF">M0R89_13785</name>
</gene>
<evidence type="ECO:0000313" key="3">
    <source>
        <dbReference type="Proteomes" id="UP000830729"/>
    </source>
</evidence>
<feature type="compositionally biased region" description="Acidic residues" evidence="1">
    <location>
        <begin position="47"/>
        <end position="56"/>
    </location>
</feature>
<sequence length="107" mass="11425">MTDRRADSEESAGRSATVRTELDDAEILAASVRPDNTSEIDTRVETDDSGVDGDAEDAGTVVTTVERETTGGLRTTVDDYVVNLAVAQRVVQAGKRFTADEDTTTQS</sequence>
<proteinExistence type="predicted"/>
<dbReference type="Proteomes" id="UP000830729">
    <property type="component" value="Chromosome"/>
</dbReference>
<dbReference type="NCBIfam" id="NF011470">
    <property type="entry name" value="PRK14887.1"/>
    <property type="match status" value="1"/>
</dbReference>
<feature type="region of interest" description="Disordered" evidence="1">
    <location>
        <begin position="1"/>
        <end position="56"/>
    </location>
</feature>
<dbReference type="AlphaFoldDB" id="A0A8U0HSF9"/>
<dbReference type="RefSeq" id="WP_248649656.1">
    <property type="nucleotide sequence ID" value="NZ_CP096659.1"/>
</dbReference>